<keyword evidence="2 6" id="KW-0547">Nucleotide-binding</keyword>
<evidence type="ECO:0000256" key="3">
    <source>
        <dbReference type="ARBA" id="ARBA00022840"/>
    </source>
</evidence>
<evidence type="ECO:0000256" key="4">
    <source>
        <dbReference type="ARBA" id="ARBA00023054"/>
    </source>
</evidence>
<comment type="domain">
    <text evidence="6">Contains large globular domains required for ATP hydrolysis at each terminus and a third globular domain forming a flexible hinge near the middle of the molecule. These domains are separated by coiled-coil structures.</text>
</comment>
<dbReference type="HAMAP" id="MF_01894">
    <property type="entry name" value="Smc_prok"/>
    <property type="match status" value="1"/>
</dbReference>
<comment type="subunit">
    <text evidence="6">Homodimer.</text>
</comment>
<dbReference type="InterPro" id="IPR003395">
    <property type="entry name" value="RecF/RecN/SMC_N"/>
</dbReference>
<dbReference type="EMBL" id="CP020373">
    <property type="protein sequence ID" value="AZQ10293.1"/>
    <property type="molecule type" value="Genomic_DNA"/>
</dbReference>
<reference evidence="9" key="1">
    <citation type="submission" date="2017-03" db="EMBL/GenBank/DDBJ databases">
        <title>Full genome sequence of a non-lethal Shewanella isolate that potentiates virulence of Vibio parahaemolyticus causing acute hepatopancreatic necrosis disease (AHPND) in shrimp.</title>
        <authorList>
            <person name="Prachumwat A."/>
            <person name="Sritunyalucksana K."/>
        </authorList>
    </citation>
    <scope>NUCLEOTIDE SEQUENCE [LARGE SCALE GENOMIC DNA]</scope>
    <source>
        <strain evidence="9">TH2012</strain>
    </source>
</reference>
<keyword evidence="1 6" id="KW-0963">Cytoplasm</keyword>
<dbReference type="NCBIfam" id="TIGR02168">
    <property type="entry name" value="SMC_prok_B"/>
    <property type="match status" value="1"/>
</dbReference>
<dbReference type="PANTHER" id="PTHR43977">
    <property type="entry name" value="STRUCTURAL MAINTENANCE OF CHROMOSOMES PROTEIN 3"/>
    <property type="match status" value="1"/>
</dbReference>
<gene>
    <name evidence="8" type="primary">smc_1</name>
    <name evidence="6" type="synonym">smc</name>
    <name evidence="8" type="ORF">STH12_01157</name>
</gene>
<dbReference type="InterPro" id="IPR011890">
    <property type="entry name" value="SMC_prok"/>
</dbReference>
<evidence type="ECO:0000256" key="2">
    <source>
        <dbReference type="ARBA" id="ARBA00022741"/>
    </source>
</evidence>
<feature type="coiled-coil region" evidence="6">
    <location>
        <begin position="673"/>
        <end position="840"/>
    </location>
</feature>
<evidence type="ECO:0000256" key="1">
    <source>
        <dbReference type="ARBA" id="ARBA00022490"/>
    </source>
</evidence>
<evidence type="ECO:0000313" key="8">
    <source>
        <dbReference type="EMBL" id="AZQ10293.1"/>
    </source>
</evidence>
<protein>
    <recommendedName>
        <fullName evidence="6">Chromosome partition protein Smc</fullName>
    </recommendedName>
</protein>
<evidence type="ECO:0000313" key="9">
    <source>
        <dbReference type="Proteomes" id="UP000278437"/>
    </source>
</evidence>
<proteinExistence type="inferred from homology"/>
<dbReference type="InterPro" id="IPR024704">
    <property type="entry name" value="SMC"/>
</dbReference>
<comment type="subcellular location">
    <subcellularLocation>
        <location evidence="6">Cytoplasm</location>
    </subcellularLocation>
</comment>
<feature type="binding site" evidence="6">
    <location>
        <begin position="61"/>
        <end position="68"/>
    </location>
    <ligand>
        <name>ATP</name>
        <dbReference type="ChEBI" id="CHEBI:30616"/>
    </ligand>
</feature>
<comment type="similarity">
    <text evidence="6">Belongs to the SMC family.</text>
</comment>
<comment type="function">
    <text evidence="6">Required for chromosome condensation and partitioning.</text>
</comment>
<dbReference type="Proteomes" id="UP000278437">
    <property type="component" value="Chromosome"/>
</dbReference>
<dbReference type="Pfam" id="PF02463">
    <property type="entry name" value="SMC_N"/>
    <property type="match status" value="1"/>
</dbReference>
<dbReference type="Gene3D" id="3.40.50.300">
    <property type="entry name" value="P-loop containing nucleotide triphosphate hydrolases"/>
    <property type="match status" value="2"/>
</dbReference>
<keyword evidence="5 6" id="KW-0238">DNA-binding</keyword>
<feature type="coiled-coil region" evidence="6">
    <location>
        <begin position="971"/>
        <end position="1036"/>
    </location>
</feature>
<dbReference type="PIRSF" id="PIRSF005719">
    <property type="entry name" value="SMC"/>
    <property type="match status" value="1"/>
</dbReference>
<evidence type="ECO:0000259" key="7">
    <source>
        <dbReference type="Pfam" id="PF02463"/>
    </source>
</evidence>
<dbReference type="InterPro" id="IPR027417">
    <property type="entry name" value="P-loop_NTPase"/>
</dbReference>
<dbReference type="CDD" id="cd03278">
    <property type="entry name" value="ABC_SMC_barmotin"/>
    <property type="match status" value="2"/>
</dbReference>
<dbReference type="SUPFAM" id="SSF52540">
    <property type="entry name" value="P-loop containing nucleoside triphosphate hydrolases"/>
    <property type="match status" value="1"/>
</dbReference>
<name>A0ABM7D1N6_9GAMM</name>
<feature type="coiled-coil region" evidence="6">
    <location>
        <begin position="287"/>
        <end position="433"/>
    </location>
</feature>
<accession>A0ABM7D1N6</accession>
<keyword evidence="9" id="KW-1185">Reference proteome</keyword>
<sequence>MIHPGFRGSVITFWQASPTPGLRGDLTGIMRLKQIKLAGFKSFVDPTKIPFPNPLTAIIGPNGCGKSNVIDAVRWVLGESSAKHLRGDSMTDVIFNGSSARRPVSVAGVELVFDNREGRLGGQYASYEEIAVKRQVSREGESLYFLNGQKCRRKDITDLFMGTGLGPRSYAIIEQGMISRLIESRPQELRVFIEEAAGISRYKERRRDTENRIRHTRENLERLGDIRLELGKQLDKLAVQAEAAKRYREYKQSERTTHAELLVMRYQEICEQTDMLDREIEQQHFLLEAAKTALGTTEAKLEAERQALAVLVDDEQQSLEAYYQAGTEVARLEQQLSNLDERSKSLQSRLESLSRDMLALDESNRELGETQASLRLAVEAEEEQLLTLEETQEAWSQSAFDADEALEAVRGDVSQAERALANLKSQKELTGQRLGHLRHSIDEREHSLAGYREQLASLGEQESPAADNPTLKLQGDFAAEQGSSALPTDNGPQADLHQQQAAVDVATAALTSAQAQLADVDNRIAAKSRELSEVRGRLSVLTRLLTDESGSGQKLWQCLDVTPGWEAAAELLLGRLLDAPVVEERPDNIATPGQETGNSAFHGFRRSAHSSWGVIGADVNLAPWLDGVGFAESLGEALAKLQTLDSSGLIACREGLLVGQGFILSNQSGGTDKVALRREAEALEQEVASLEAALATLGSESADASRTLEASTAALKTAELALSDAKQDAERERMRWEARRERARQAAKQREFVSAQIARLSAQQQDALLELEVADESLMQQEEALDEASARVAALTEKQTVARRLAEERKASLANLESQLAQVRAKRSELATELALVEQRLQSGLVQLGKLTEQKGAVLTELGQQDVKEQDTDRTGLSERLREQLAMQQTRQTALAENRSRQAALQEQIDALLLKQKQEVGKIDHLTHTLESLKLRREGLKGQAETQLGQLAEADIRLAEVAPTLPAHASVDEWQQRLEKLRGKISRLGAINLAAIEEYDEARERKDYLDGQDADLNQALESLEEAIRKIDRETRSRFKTTFEQVNADLGMLFPKVFGGGSAYLALTDDDLLETGVTIMARPPGKKNSTIHLLSGGEKALTALSLVFAIFRLNPAPFCMLDEVDAPLDDANVDRFCRLLQEMSASVQFIYISHNKITMEMADQLVGVTMHEPGVSRIVAVDIEEAVAMAHAE</sequence>
<evidence type="ECO:0000256" key="5">
    <source>
        <dbReference type="ARBA" id="ARBA00023125"/>
    </source>
</evidence>
<evidence type="ECO:0000256" key="6">
    <source>
        <dbReference type="HAMAP-Rule" id="MF_01894"/>
    </source>
</evidence>
<feature type="domain" description="RecF/RecN/SMC N-terminal" evidence="7">
    <location>
        <begin position="32"/>
        <end position="1175"/>
    </location>
</feature>
<organism evidence="8 9">
    <name type="scientific">Shewanella khirikhana</name>
    <dbReference type="NCBI Taxonomy" id="1965282"/>
    <lineage>
        <taxon>Bacteria</taxon>
        <taxon>Pseudomonadati</taxon>
        <taxon>Pseudomonadota</taxon>
        <taxon>Gammaproteobacteria</taxon>
        <taxon>Alteromonadales</taxon>
        <taxon>Shewanellaceae</taxon>
        <taxon>Shewanella</taxon>
    </lineage>
</organism>
<keyword evidence="3 6" id="KW-0067">ATP-binding</keyword>
<keyword evidence="4 6" id="KW-0175">Coiled coil</keyword>